<organism evidence="2 3">
    <name type="scientific">Mycena venus</name>
    <dbReference type="NCBI Taxonomy" id="2733690"/>
    <lineage>
        <taxon>Eukaryota</taxon>
        <taxon>Fungi</taxon>
        <taxon>Dikarya</taxon>
        <taxon>Basidiomycota</taxon>
        <taxon>Agaricomycotina</taxon>
        <taxon>Agaricomycetes</taxon>
        <taxon>Agaricomycetidae</taxon>
        <taxon>Agaricales</taxon>
        <taxon>Marasmiineae</taxon>
        <taxon>Mycenaceae</taxon>
        <taxon>Mycena</taxon>
    </lineage>
</organism>
<dbReference type="EMBL" id="JACAZI010000014">
    <property type="protein sequence ID" value="KAF7344924.1"/>
    <property type="molecule type" value="Genomic_DNA"/>
</dbReference>
<evidence type="ECO:0000313" key="3">
    <source>
        <dbReference type="Proteomes" id="UP000620124"/>
    </source>
</evidence>
<dbReference type="AlphaFoldDB" id="A0A8H6XQJ1"/>
<sequence>MAGDSTTSTRRSSSTPNPSAGGSTSSTRGTGTWRVKIWNAPACLCFLRQYTGPGGSVRPLCAMRVSSPSFQVTNQQWRWTLDITMVCAARCYVHLALSFFLVLWARRGDGSWSVDRYYADRELEWIGSLVLEPALRLGIVTGSLPSPVHPPGFQCARRTFAVGPSQ</sequence>
<feature type="region of interest" description="Disordered" evidence="1">
    <location>
        <begin position="1"/>
        <end position="29"/>
    </location>
</feature>
<reference evidence="2" key="1">
    <citation type="submission" date="2020-05" db="EMBL/GenBank/DDBJ databases">
        <title>Mycena genomes resolve the evolution of fungal bioluminescence.</title>
        <authorList>
            <person name="Tsai I.J."/>
        </authorList>
    </citation>
    <scope>NUCLEOTIDE SEQUENCE</scope>
    <source>
        <strain evidence="2">CCC161011</strain>
    </source>
</reference>
<comment type="caution">
    <text evidence="2">The sequence shown here is derived from an EMBL/GenBank/DDBJ whole genome shotgun (WGS) entry which is preliminary data.</text>
</comment>
<keyword evidence="3" id="KW-1185">Reference proteome</keyword>
<dbReference type="Proteomes" id="UP000620124">
    <property type="component" value="Unassembled WGS sequence"/>
</dbReference>
<evidence type="ECO:0000256" key="1">
    <source>
        <dbReference type="SAM" id="MobiDB-lite"/>
    </source>
</evidence>
<proteinExistence type="predicted"/>
<protein>
    <submittedName>
        <fullName evidence="2">Uncharacterized protein</fullName>
    </submittedName>
</protein>
<accession>A0A8H6XQJ1</accession>
<name>A0A8H6XQJ1_9AGAR</name>
<gene>
    <name evidence="2" type="ORF">MVEN_01654800</name>
</gene>
<evidence type="ECO:0000313" key="2">
    <source>
        <dbReference type="EMBL" id="KAF7344924.1"/>
    </source>
</evidence>